<dbReference type="InterPro" id="IPR055238">
    <property type="entry name" value="VEGFR1-3_N_Ig-like"/>
</dbReference>
<dbReference type="GO" id="GO:0043235">
    <property type="term" value="C:receptor complex"/>
    <property type="evidence" value="ECO:0007669"/>
    <property type="project" value="TreeGrafter"/>
</dbReference>
<dbReference type="SMART" id="SM00219">
    <property type="entry name" value="TyrKc"/>
    <property type="match status" value="1"/>
</dbReference>
<dbReference type="InterPro" id="IPR003599">
    <property type="entry name" value="Ig_sub"/>
</dbReference>
<feature type="non-terminal residue" evidence="29">
    <location>
        <position position="1"/>
    </location>
</feature>
<evidence type="ECO:0000313" key="30">
    <source>
        <dbReference type="Proteomes" id="UP000287033"/>
    </source>
</evidence>
<keyword evidence="23" id="KW-0460">Magnesium</keyword>
<evidence type="ECO:0000256" key="1">
    <source>
        <dbReference type="ARBA" id="ARBA00004251"/>
    </source>
</evidence>
<keyword evidence="12 22" id="KW-0067">ATP-binding</keyword>
<evidence type="ECO:0000256" key="8">
    <source>
        <dbReference type="ARBA" id="ARBA00022729"/>
    </source>
</evidence>
<feature type="domain" description="Protein kinase" evidence="27">
    <location>
        <begin position="807"/>
        <end position="1136"/>
    </location>
</feature>
<feature type="binding site" evidence="22 24">
    <location>
        <position position="841"/>
    </location>
    <ligand>
        <name>ATP</name>
        <dbReference type="ChEBI" id="CHEBI:30616"/>
    </ligand>
</feature>
<evidence type="ECO:0000313" key="29">
    <source>
        <dbReference type="EMBL" id="GCC27398.1"/>
    </source>
</evidence>
<protein>
    <recommendedName>
        <fullName evidence="2">receptor protein-tyrosine kinase</fullName>
        <ecNumber evidence="2">2.7.10.1</ecNumber>
    </recommendedName>
</protein>
<proteinExistence type="inferred from homology"/>
<dbReference type="Proteomes" id="UP000287033">
    <property type="component" value="Unassembled WGS sequence"/>
</dbReference>
<dbReference type="PRINTS" id="PR01832">
    <property type="entry name" value="VEGFRECEPTOR"/>
</dbReference>
<keyword evidence="9" id="KW-0677">Repeat</keyword>
<evidence type="ECO:0000256" key="6">
    <source>
        <dbReference type="ARBA" id="ARBA00022679"/>
    </source>
</evidence>
<evidence type="ECO:0000256" key="23">
    <source>
        <dbReference type="PIRSR" id="PIRSR000615-3"/>
    </source>
</evidence>
<dbReference type="GO" id="GO:0048010">
    <property type="term" value="P:vascular endothelial growth factor receptor signaling pathway"/>
    <property type="evidence" value="ECO:0007669"/>
    <property type="project" value="InterPro"/>
</dbReference>
<organism evidence="29 30">
    <name type="scientific">Chiloscyllium punctatum</name>
    <name type="common">Brownbanded bambooshark</name>
    <name type="synonym">Hemiscyllium punctatum</name>
    <dbReference type="NCBI Taxonomy" id="137246"/>
    <lineage>
        <taxon>Eukaryota</taxon>
        <taxon>Metazoa</taxon>
        <taxon>Chordata</taxon>
        <taxon>Craniata</taxon>
        <taxon>Vertebrata</taxon>
        <taxon>Chondrichthyes</taxon>
        <taxon>Elasmobranchii</taxon>
        <taxon>Galeomorphii</taxon>
        <taxon>Galeoidea</taxon>
        <taxon>Orectolobiformes</taxon>
        <taxon>Hemiscylliidae</taxon>
        <taxon>Chiloscyllium</taxon>
    </lineage>
</organism>
<dbReference type="Pfam" id="PF21339">
    <property type="entry name" value="VEGFR-1-like_Ig-like"/>
    <property type="match status" value="1"/>
</dbReference>
<dbReference type="EC" id="2.7.10.1" evidence="2"/>
<dbReference type="PROSITE" id="PS00107">
    <property type="entry name" value="PROTEIN_KINASE_ATP"/>
    <property type="match status" value="1"/>
</dbReference>
<dbReference type="GO" id="GO:0046872">
    <property type="term" value="F:metal ion binding"/>
    <property type="evidence" value="ECO:0007669"/>
    <property type="project" value="UniProtKB-KW"/>
</dbReference>
<dbReference type="InterPro" id="IPR007110">
    <property type="entry name" value="Ig-like_dom"/>
</dbReference>
<keyword evidence="15" id="KW-0829">Tyrosine-protein kinase</keyword>
<dbReference type="PROSITE" id="PS00240">
    <property type="entry name" value="RECEPTOR_TYR_KIN_III"/>
    <property type="match status" value="1"/>
</dbReference>
<dbReference type="OMA" id="SCGHIRP"/>
<dbReference type="SUPFAM" id="SSF48726">
    <property type="entry name" value="Immunoglobulin"/>
    <property type="match status" value="7"/>
</dbReference>
<dbReference type="InterPro" id="IPR008266">
    <property type="entry name" value="Tyr_kinase_AS"/>
</dbReference>
<evidence type="ECO:0000256" key="12">
    <source>
        <dbReference type="ARBA" id="ARBA00022840"/>
    </source>
</evidence>
<keyword evidence="4" id="KW-0597">Phosphoprotein</keyword>
<comment type="caution">
    <text evidence="29">The sequence shown here is derived from an EMBL/GenBank/DDBJ whole genome shotgun (WGS) entry which is preliminary data.</text>
</comment>
<dbReference type="FunFam" id="2.60.40.10:FF:000411">
    <property type="entry name" value="Vascular endothelial growth factor receptor 3"/>
    <property type="match status" value="1"/>
</dbReference>
<dbReference type="OrthoDB" id="10059496at2759"/>
<dbReference type="Pfam" id="PF22854">
    <property type="entry name" value="VEGFR1-3_N_Ig-like"/>
    <property type="match status" value="1"/>
</dbReference>
<dbReference type="InterPro" id="IPR036179">
    <property type="entry name" value="Ig-like_dom_sf"/>
</dbReference>
<feature type="domain" description="Ig-like" evidence="28">
    <location>
        <begin position="534"/>
        <end position="628"/>
    </location>
</feature>
<name>A0A401SAH1_CHIPU</name>
<keyword evidence="16" id="KW-1015">Disulfide bond</keyword>
<dbReference type="InterPro" id="IPR013783">
    <property type="entry name" value="Ig-like_fold"/>
</dbReference>
<dbReference type="InterPro" id="IPR001824">
    <property type="entry name" value="Tyr_kinase_rcpt_3_CS"/>
</dbReference>
<evidence type="ECO:0000256" key="25">
    <source>
        <dbReference type="RuleBase" id="RU000311"/>
    </source>
</evidence>
<dbReference type="InterPro" id="IPR020635">
    <property type="entry name" value="Tyr_kinase_cat_dom"/>
</dbReference>
<keyword evidence="30" id="KW-1185">Reference proteome</keyword>
<evidence type="ECO:0000256" key="10">
    <source>
        <dbReference type="ARBA" id="ARBA00022741"/>
    </source>
</evidence>
<dbReference type="FunFam" id="1.10.510.10:FF:002412">
    <property type="match status" value="1"/>
</dbReference>
<gene>
    <name evidence="29" type="ORF">chiPu_0005822</name>
</gene>
<dbReference type="FunFam" id="3.30.200.20:FF:000041">
    <property type="entry name" value="Vascular endothelial growth factor receptor 2"/>
    <property type="match status" value="1"/>
</dbReference>
<keyword evidence="10 22" id="KW-0547">Nucleotide-binding</keyword>
<dbReference type="Pfam" id="PF22971">
    <property type="entry name" value="Ig_VEGFR-1-like_5th"/>
    <property type="match status" value="1"/>
</dbReference>
<comment type="similarity">
    <text evidence="25">Belongs to the protein kinase superfamily. Tyr protein kinase family. CSF-1/PDGF receptor subfamily.</text>
</comment>
<evidence type="ECO:0000256" key="11">
    <source>
        <dbReference type="ARBA" id="ARBA00022777"/>
    </source>
</evidence>
<dbReference type="InterPro" id="IPR013098">
    <property type="entry name" value="Ig_I-set"/>
</dbReference>
<evidence type="ECO:0000256" key="2">
    <source>
        <dbReference type="ARBA" id="ARBA00011902"/>
    </source>
</evidence>
<dbReference type="SMART" id="SM00408">
    <property type="entry name" value="IGc2"/>
    <property type="match status" value="4"/>
</dbReference>
<dbReference type="PROSITE" id="PS50011">
    <property type="entry name" value="PROTEIN_KINASE_DOM"/>
    <property type="match status" value="1"/>
</dbReference>
<keyword evidence="14" id="KW-0472">Membrane</keyword>
<evidence type="ECO:0000256" key="22">
    <source>
        <dbReference type="PIRSR" id="PIRSR000615-2"/>
    </source>
</evidence>
<dbReference type="GO" id="GO:0019838">
    <property type="term" value="F:growth factor binding"/>
    <property type="evidence" value="ECO:0007669"/>
    <property type="project" value="TreeGrafter"/>
</dbReference>
<reference evidence="29 30" key="1">
    <citation type="journal article" date="2018" name="Nat. Ecol. Evol.">
        <title>Shark genomes provide insights into elasmobranch evolution and the origin of vertebrates.</title>
        <authorList>
            <person name="Hara Y"/>
            <person name="Yamaguchi K"/>
            <person name="Onimaru K"/>
            <person name="Kadota M"/>
            <person name="Koyanagi M"/>
            <person name="Keeley SD"/>
            <person name="Tatsumi K"/>
            <person name="Tanaka K"/>
            <person name="Motone F"/>
            <person name="Kageyama Y"/>
            <person name="Nozu R"/>
            <person name="Adachi N"/>
            <person name="Nishimura O"/>
            <person name="Nakagawa R"/>
            <person name="Tanegashima C"/>
            <person name="Kiyatake I"/>
            <person name="Matsumoto R"/>
            <person name="Murakumo K"/>
            <person name="Nishida K"/>
            <person name="Terakita A"/>
            <person name="Kuratani S"/>
            <person name="Sato K"/>
            <person name="Hyodo S Kuraku.S."/>
        </authorList>
    </citation>
    <scope>NUCLEOTIDE SEQUENCE [LARGE SCALE GENOMIC DNA]</scope>
</reference>
<dbReference type="InterPro" id="IPR000719">
    <property type="entry name" value="Prot_kinase_dom"/>
</dbReference>
<dbReference type="InterPro" id="IPR011009">
    <property type="entry name" value="Kinase-like_dom_sf"/>
</dbReference>
<dbReference type="GO" id="GO:0005021">
    <property type="term" value="F:vascular endothelial growth factor receptor activity"/>
    <property type="evidence" value="ECO:0007669"/>
    <property type="project" value="InterPro"/>
</dbReference>
<feature type="region of interest" description="Disordered" evidence="26">
    <location>
        <begin position="928"/>
        <end position="961"/>
    </location>
</feature>
<dbReference type="FunFam" id="2.60.40.10:FF:000606">
    <property type="entry name" value="Vascular endothelial growth factor receptor 1"/>
    <property type="match status" value="1"/>
</dbReference>
<evidence type="ECO:0000256" key="3">
    <source>
        <dbReference type="ARBA" id="ARBA00022475"/>
    </source>
</evidence>
<dbReference type="SMART" id="SM00409">
    <property type="entry name" value="IG"/>
    <property type="match status" value="7"/>
</dbReference>
<evidence type="ECO:0000256" key="5">
    <source>
        <dbReference type="ARBA" id="ARBA00022657"/>
    </source>
</evidence>
<evidence type="ECO:0000259" key="28">
    <source>
        <dbReference type="PROSITE" id="PS50835"/>
    </source>
</evidence>
<evidence type="ECO:0000256" key="20">
    <source>
        <dbReference type="ARBA" id="ARBA00051243"/>
    </source>
</evidence>
<keyword evidence="23" id="KW-0479">Metal-binding</keyword>
<evidence type="ECO:0000256" key="9">
    <source>
        <dbReference type="ARBA" id="ARBA00022737"/>
    </source>
</evidence>
<dbReference type="GO" id="GO:0005524">
    <property type="term" value="F:ATP binding"/>
    <property type="evidence" value="ECO:0007669"/>
    <property type="project" value="UniProtKB-UniRule"/>
</dbReference>
<dbReference type="InterPro" id="IPR050122">
    <property type="entry name" value="RTK"/>
</dbReference>
<dbReference type="PIRSF" id="PIRSF000615">
    <property type="entry name" value="TyrPK_CSF1-R"/>
    <property type="match status" value="1"/>
</dbReference>
<evidence type="ECO:0000256" key="26">
    <source>
        <dbReference type="SAM" id="MobiDB-lite"/>
    </source>
</evidence>
<feature type="domain" description="Ig-like" evidence="28">
    <location>
        <begin position="13"/>
        <end position="101"/>
    </location>
</feature>
<accession>A0A401SAH1</accession>
<feature type="binding site" evidence="23">
    <location>
        <position position="1005"/>
    </location>
    <ligand>
        <name>Mg(2+)</name>
        <dbReference type="ChEBI" id="CHEBI:18420"/>
    </ligand>
</feature>
<keyword evidence="6" id="KW-0808">Transferase</keyword>
<feature type="domain" description="Ig-like" evidence="28">
    <location>
        <begin position="207"/>
        <end position="304"/>
    </location>
</feature>
<evidence type="ECO:0000256" key="13">
    <source>
        <dbReference type="ARBA" id="ARBA00022989"/>
    </source>
</evidence>
<dbReference type="FunFam" id="2.60.40.10:FF:000143">
    <property type="entry name" value="Vascular endothelial growth factor receptor 3"/>
    <property type="match status" value="1"/>
</dbReference>
<dbReference type="Pfam" id="PF07714">
    <property type="entry name" value="PK_Tyr_Ser-Thr"/>
    <property type="match status" value="1"/>
</dbReference>
<dbReference type="Pfam" id="PF07679">
    <property type="entry name" value="I-set"/>
    <property type="match status" value="3"/>
</dbReference>
<dbReference type="InterPro" id="IPR009135">
    <property type="entry name" value="VEGFR1_rcpt"/>
</dbReference>
<dbReference type="PROSITE" id="PS50835">
    <property type="entry name" value="IG_LIKE"/>
    <property type="match status" value="6"/>
</dbReference>
<sequence length="1320" mass="149416">LASPPGSPDLLSPILSIRAKQYVISINQTLHVTCRGSSHVSWSWPNHVINGNERLSIINFNSGVRNRPFWSNLTLSKTQAKDTGYYYCNSSSSNARQRKTALYIFVKDKHSPFVEQHTDVPKVVYMTEGKTLIIPCRVTAPDLTVTLKTNSEPFTVDGKELIWDNKQGFVIPKPMFKHIGLLTCETSVNGKIFRSIYLTHRQVNSIKNVQLNVTNPVKMLSGKTLVIKCTVTAKLNSRVEIVWDFPGKESRNASITTRIDQTDPRINTFYSTFVIDNVLTFDKGNYICQVKSGDTMKKRKATVNVYAKPFINARCRKSCIADVLAGQGAYRFPVKVKAFPPPEVLWLKNGQPIAERSTRYKITGYVLTIRDISEEDTGSYSIILELKQWNLYKNITFSLNVNVKPHICEKAVSNQNFDLFQLGSKQTLSCTAYGIPIPRFLWGWQPCAQSSSKAQCKIPRAESSIVFLDAFGSNVTGNKIHGISERTELLDGKYKTVSTLVVAEANISGIYRCLAENKVGKDERNINFFITDIPNEFGFEIGVEYDAMPTEGDDLILFCRANKFLYSNITCRLLSRDNHTVHHLSMNEINTKEYSIALNFTIKSVSLDQSGTYECTAENIITQEETIQRQTIYIRAQEIPYLLRNLSNQEVNVSSSITLECHVEGRPMPQIIWYKNNRRLLVESGITLGPGSKTLIIERVKEEDEGLYQCHATNRKGFVETSAYITVRGPTENSNLELITLTCTCVAAALFWLLLTLFIRKLKKPRSAEIKTDYLSIIMDPDEVPLDEQCEHLPYDDNKWEFPRDRLKLGKTLGRGAFGKVVEASAFGIHKSSTCKTVAIKMLKEGATASEYKALMSELKILIHIGHHLNVVNLLGACTRHGGPLMVIVEYCKYGNLSNYLKSKRNNFVLHKETKLQADPVQERTALEGKKKRLASVTSSESSTSSGFDEDKTLSDVEEEEEDADELYIGPITMEDLISYSFQVARGMEFLASRKCIHRDLAARNVLLSENNVVKICDFGLARDIYKDPDYVRKGDARLPLKWMAPESIFDKIYNTQSDVWSYGVLLWEIFSLGASPYPGVQIDEDFCRRLREGTRMRAPEYSTPEIYQTLLDCWHVNPKERPTFTELVQRLGDLLQANAQQDGKDYIPLSTKLVTNSFHFLIPTSPDSCLGDEIENSKFNYEHTGSFGYINTGMKKQLQNVKIFEDLPLQFTTLTDDYQTDSGMVLTSEELDRPMWADIKPRHLYSFGLKAARKSEESVFTETINQTSTNSTDYQLGDDSNQMPDHECLSLLDSFETKMSRCTPPPDYNSLTFYTSPPV</sequence>
<feature type="binding site" evidence="22">
    <location>
        <begin position="814"/>
        <end position="821"/>
    </location>
    <ligand>
        <name>ATP</name>
        <dbReference type="ChEBI" id="CHEBI:30616"/>
    </ligand>
</feature>
<dbReference type="InterPro" id="IPR001245">
    <property type="entry name" value="Ser-Thr/Tyr_kinase_cat_dom"/>
</dbReference>
<dbReference type="InterPro" id="IPR055229">
    <property type="entry name" value="VEGFR1-3_5th"/>
</dbReference>
<evidence type="ECO:0000256" key="4">
    <source>
        <dbReference type="ARBA" id="ARBA00022553"/>
    </source>
</evidence>
<dbReference type="CDD" id="cd00096">
    <property type="entry name" value="Ig"/>
    <property type="match status" value="1"/>
</dbReference>
<keyword evidence="5" id="KW-0037">Angiogenesis</keyword>
<feature type="binding site" evidence="22">
    <location>
        <position position="1004"/>
    </location>
    <ligand>
        <name>ATP</name>
        <dbReference type="ChEBI" id="CHEBI:30616"/>
    </ligand>
</feature>
<keyword evidence="19 25" id="KW-0393">Immunoglobulin domain</keyword>
<dbReference type="Gene3D" id="2.60.40.10">
    <property type="entry name" value="Immunoglobulins"/>
    <property type="match status" value="7"/>
</dbReference>
<comment type="catalytic activity">
    <reaction evidence="20">
        <text>L-tyrosyl-[protein] + ATP = O-phospho-L-tyrosyl-[protein] + ADP + H(+)</text>
        <dbReference type="Rhea" id="RHEA:10596"/>
        <dbReference type="Rhea" id="RHEA-COMP:10136"/>
        <dbReference type="Rhea" id="RHEA-COMP:20101"/>
        <dbReference type="ChEBI" id="CHEBI:15378"/>
        <dbReference type="ChEBI" id="CHEBI:30616"/>
        <dbReference type="ChEBI" id="CHEBI:46858"/>
        <dbReference type="ChEBI" id="CHEBI:61978"/>
        <dbReference type="ChEBI" id="CHEBI:456216"/>
        <dbReference type="EC" id="2.7.10.1"/>
    </reaction>
</comment>
<feature type="binding site" evidence="23">
    <location>
        <position position="1018"/>
    </location>
    <ligand>
        <name>Mg(2+)</name>
        <dbReference type="ChEBI" id="CHEBI:18420"/>
    </ligand>
</feature>
<feature type="domain" description="Ig-like" evidence="28">
    <location>
        <begin position="405"/>
        <end position="527"/>
    </location>
</feature>
<feature type="domain" description="Ig-like" evidence="28">
    <location>
        <begin position="318"/>
        <end position="381"/>
    </location>
</feature>
<keyword evidence="17 25" id="KW-0675">Receptor</keyword>
<dbReference type="Pfam" id="PF17988">
    <property type="entry name" value="VEGFR-2_TMD"/>
    <property type="match status" value="1"/>
</dbReference>
<dbReference type="InterPro" id="IPR041348">
    <property type="entry name" value="VEGFR-2_TMD"/>
</dbReference>
<evidence type="ECO:0000256" key="15">
    <source>
        <dbReference type="ARBA" id="ARBA00023137"/>
    </source>
</evidence>
<dbReference type="PRINTS" id="PR01833">
    <property type="entry name" value="VEGFRECEPTR1"/>
</dbReference>
<dbReference type="STRING" id="137246.A0A401SAH1"/>
<evidence type="ECO:0000256" key="24">
    <source>
        <dbReference type="PROSITE-ProRule" id="PRU10141"/>
    </source>
</evidence>
<feature type="active site" description="Proton acceptor" evidence="21">
    <location>
        <position position="1000"/>
    </location>
</feature>
<evidence type="ECO:0000256" key="14">
    <source>
        <dbReference type="ARBA" id="ARBA00023136"/>
    </source>
</evidence>
<keyword evidence="13" id="KW-1133">Transmembrane helix</keyword>
<feature type="compositionally biased region" description="Low complexity" evidence="26">
    <location>
        <begin position="936"/>
        <end position="946"/>
    </location>
</feature>
<keyword evidence="7 25" id="KW-0812">Transmembrane</keyword>
<dbReference type="EMBL" id="BEZZ01000163">
    <property type="protein sequence ID" value="GCC27398.1"/>
    <property type="molecule type" value="Genomic_DNA"/>
</dbReference>
<comment type="subcellular location">
    <subcellularLocation>
        <location evidence="1">Cell membrane</location>
        <topology evidence="1">Single-pass type I membrane protein</topology>
    </subcellularLocation>
    <subcellularLocation>
        <location evidence="25">Membrane</location>
        <topology evidence="25">Single-pass type I membrane protein</topology>
    </subcellularLocation>
</comment>
<dbReference type="GO" id="GO:0005886">
    <property type="term" value="C:plasma membrane"/>
    <property type="evidence" value="ECO:0007669"/>
    <property type="project" value="UniProtKB-SubCell"/>
</dbReference>
<keyword evidence="3" id="KW-1003">Cell membrane</keyword>
<evidence type="ECO:0000256" key="17">
    <source>
        <dbReference type="ARBA" id="ARBA00023170"/>
    </source>
</evidence>
<evidence type="ECO:0000256" key="21">
    <source>
        <dbReference type="PIRSR" id="PIRSR000615-1"/>
    </source>
</evidence>
<dbReference type="PROSITE" id="PS00109">
    <property type="entry name" value="PROTEIN_KINASE_TYR"/>
    <property type="match status" value="1"/>
</dbReference>
<dbReference type="Gene3D" id="1.10.510.10">
    <property type="entry name" value="Transferase(Phosphotransferase) domain 1"/>
    <property type="match status" value="1"/>
</dbReference>
<dbReference type="SUPFAM" id="SSF56112">
    <property type="entry name" value="Protein kinase-like (PK-like)"/>
    <property type="match status" value="1"/>
</dbReference>
<keyword evidence="18" id="KW-0325">Glycoprotein</keyword>
<evidence type="ECO:0000256" key="7">
    <source>
        <dbReference type="ARBA" id="ARBA00022692"/>
    </source>
</evidence>
<dbReference type="Gene3D" id="3.30.200.20">
    <property type="entry name" value="Phosphorylase Kinase, domain 1"/>
    <property type="match status" value="1"/>
</dbReference>
<evidence type="ECO:0000256" key="18">
    <source>
        <dbReference type="ARBA" id="ARBA00023180"/>
    </source>
</evidence>
<evidence type="ECO:0000256" key="19">
    <source>
        <dbReference type="ARBA" id="ARBA00023319"/>
    </source>
</evidence>
<keyword evidence="8" id="KW-0732">Signal</keyword>
<dbReference type="PANTHER" id="PTHR24416:SF390">
    <property type="entry name" value="VASCULAR ENDOTHELIAL GROWTH FACTOR RECEPTOR 1"/>
    <property type="match status" value="1"/>
</dbReference>
<dbReference type="InterPro" id="IPR003598">
    <property type="entry name" value="Ig_sub2"/>
</dbReference>
<dbReference type="PANTHER" id="PTHR24416">
    <property type="entry name" value="TYROSINE-PROTEIN KINASE RECEPTOR"/>
    <property type="match status" value="1"/>
</dbReference>
<evidence type="ECO:0000256" key="16">
    <source>
        <dbReference type="ARBA" id="ARBA00023157"/>
    </source>
</evidence>
<evidence type="ECO:0000259" key="27">
    <source>
        <dbReference type="PROSITE" id="PS50011"/>
    </source>
</evidence>
<keyword evidence="11" id="KW-0418">Kinase</keyword>
<dbReference type="InterPro" id="IPR017441">
    <property type="entry name" value="Protein_kinase_ATP_BS"/>
</dbReference>
<feature type="domain" description="Ig-like" evidence="28">
    <location>
        <begin position="640"/>
        <end position="726"/>
    </location>
</feature>
<dbReference type="GO" id="GO:0001525">
    <property type="term" value="P:angiogenesis"/>
    <property type="evidence" value="ECO:0007669"/>
    <property type="project" value="UniProtKB-KW"/>
</dbReference>